<dbReference type="AlphaFoldDB" id="A0A0K2VCS7"/>
<dbReference type="EMBL" id="HACA01030385">
    <property type="protein sequence ID" value="CDW47746.1"/>
    <property type="molecule type" value="Transcribed_RNA"/>
</dbReference>
<organism evidence="1">
    <name type="scientific">Lepeophtheirus salmonis</name>
    <name type="common">Salmon louse</name>
    <name type="synonym">Caligus salmonis</name>
    <dbReference type="NCBI Taxonomy" id="72036"/>
    <lineage>
        <taxon>Eukaryota</taxon>
        <taxon>Metazoa</taxon>
        <taxon>Ecdysozoa</taxon>
        <taxon>Arthropoda</taxon>
        <taxon>Crustacea</taxon>
        <taxon>Multicrustacea</taxon>
        <taxon>Hexanauplia</taxon>
        <taxon>Copepoda</taxon>
        <taxon>Siphonostomatoida</taxon>
        <taxon>Caligidae</taxon>
        <taxon>Lepeophtheirus</taxon>
    </lineage>
</organism>
<evidence type="ECO:0000313" key="1">
    <source>
        <dbReference type="EMBL" id="CDW47746.1"/>
    </source>
</evidence>
<protein>
    <submittedName>
        <fullName evidence="1">Uncharacterized protein</fullName>
    </submittedName>
</protein>
<reference evidence="1" key="1">
    <citation type="submission" date="2014-05" db="EMBL/GenBank/DDBJ databases">
        <authorList>
            <person name="Chronopoulou M."/>
        </authorList>
    </citation>
    <scope>NUCLEOTIDE SEQUENCE</scope>
    <source>
        <tissue evidence="1">Whole organism</tissue>
    </source>
</reference>
<sequence length="57" mass="6558">RSKTNIVSCIPTEIFECGVWPACFMQGILKTTGGALKSRSLFFYTRRLHILTLFYKL</sequence>
<proteinExistence type="predicted"/>
<name>A0A0K2VCS7_LEPSM</name>
<feature type="non-terminal residue" evidence="1">
    <location>
        <position position="1"/>
    </location>
</feature>
<accession>A0A0K2VCS7</accession>